<keyword evidence="1" id="KW-0472">Membrane</keyword>
<dbReference type="GO" id="GO:0016787">
    <property type="term" value="F:hydrolase activity"/>
    <property type="evidence" value="ECO:0007669"/>
    <property type="project" value="UniProtKB-KW"/>
</dbReference>
<dbReference type="Pfam" id="PF02517">
    <property type="entry name" value="Rce1-like"/>
    <property type="match status" value="1"/>
</dbReference>
<dbReference type="EC" id="3.4.-.-" evidence="3"/>
<name>A0ABW2U9J2_9BACT</name>
<feature type="transmembrane region" description="Helical" evidence="1">
    <location>
        <begin position="38"/>
        <end position="59"/>
    </location>
</feature>
<feature type="domain" description="CAAX prenyl protease 2/Lysostaphin resistance protein A-like" evidence="2">
    <location>
        <begin position="75"/>
        <end position="172"/>
    </location>
</feature>
<proteinExistence type="predicted"/>
<keyword evidence="1" id="KW-1133">Transmembrane helix</keyword>
<dbReference type="Proteomes" id="UP001596513">
    <property type="component" value="Unassembled WGS sequence"/>
</dbReference>
<sequence>MAGILVQLLISWVLLRAFEKQDLSALGLAPTNARVKDFVIGLLMPVVYFTVLFSALSYLGHNPYHANPNYTSKEFFVGVWYLLKSVAFENLIFTGAILYILIKRLGTTKAALASAVAFGVYHWFSWNLFSQPTAMAVTFFTTGVAGFVWALAFAKTASVYLPFSLHFGVDFVFSILFSQDKSLGPQLLIKTYEADPTSPGTAVSILMMALYFLGFPVLTCLYLKTRKQKSGNTGLFPASE</sequence>
<feature type="transmembrane region" description="Helical" evidence="1">
    <location>
        <begin position="199"/>
        <end position="223"/>
    </location>
</feature>
<evidence type="ECO:0000313" key="4">
    <source>
        <dbReference type="Proteomes" id="UP001596513"/>
    </source>
</evidence>
<evidence type="ECO:0000259" key="2">
    <source>
        <dbReference type="Pfam" id="PF02517"/>
    </source>
</evidence>
<evidence type="ECO:0000313" key="3">
    <source>
        <dbReference type="EMBL" id="MFC7669544.1"/>
    </source>
</evidence>
<keyword evidence="3" id="KW-0378">Hydrolase</keyword>
<feature type="transmembrane region" description="Helical" evidence="1">
    <location>
        <begin position="109"/>
        <end position="126"/>
    </location>
</feature>
<feature type="transmembrane region" description="Helical" evidence="1">
    <location>
        <begin position="79"/>
        <end position="102"/>
    </location>
</feature>
<dbReference type="RefSeq" id="WP_380205040.1">
    <property type="nucleotide sequence ID" value="NZ_JBHTEK010000001.1"/>
</dbReference>
<dbReference type="PANTHER" id="PTHR39430">
    <property type="entry name" value="MEMBRANE-ASSOCIATED PROTEASE-RELATED"/>
    <property type="match status" value="1"/>
</dbReference>
<accession>A0ABW2U9J2</accession>
<keyword evidence="1" id="KW-0812">Transmembrane</keyword>
<keyword evidence="4" id="KW-1185">Reference proteome</keyword>
<evidence type="ECO:0000256" key="1">
    <source>
        <dbReference type="SAM" id="Phobius"/>
    </source>
</evidence>
<dbReference type="InterPro" id="IPR003675">
    <property type="entry name" value="Rce1/LyrA-like_dom"/>
</dbReference>
<gene>
    <name evidence="3" type="ORF">ACFQT0_20900</name>
</gene>
<feature type="transmembrane region" description="Helical" evidence="1">
    <location>
        <begin position="132"/>
        <end position="152"/>
    </location>
</feature>
<protein>
    <submittedName>
        <fullName evidence="3">CPBP family intramembrane glutamic endopeptidase</fullName>
        <ecNumber evidence="3">3.4.-.-</ecNumber>
    </submittedName>
</protein>
<organism evidence="3 4">
    <name type="scientific">Hymenobacter humi</name>
    <dbReference type="NCBI Taxonomy" id="1411620"/>
    <lineage>
        <taxon>Bacteria</taxon>
        <taxon>Pseudomonadati</taxon>
        <taxon>Bacteroidota</taxon>
        <taxon>Cytophagia</taxon>
        <taxon>Cytophagales</taxon>
        <taxon>Hymenobacteraceae</taxon>
        <taxon>Hymenobacter</taxon>
    </lineage>
</organism>
<dbReference type="PANTHER" id="PTHR39430:SF1">
    <property type="entry name" value="PROTEASE"/>
    <property type="match status" value="1"/>
</dbReference>
<reference evidence="4" key="1">
    <citation type="journal article" date="2019" name="Int. J. Syst. Evol. Microbiol.">
        <title>The Global Catalogue of Microorganisms (GCM) 10K type strain sequencing project: providing services to taxonomists for standard genome sequencing and annotation.</title>
        <authorList>
            <consortium name="The Broad Institute Genomics Platform"/>
            <consortium name="The Broad Institute Genome Sequencing Center for Infectious Disease"/>
            <person name="Wu L."/>
            <person name="Ma J."/>
        </authorList>
    </citation>
    <scope>NUCLEOTIDE SEQUENCE [LARGE SCALE GENOMIC DNA]</scope>
    <source>
        <strain evidence="4">JCM 19635</strain>
    </source>
</reference>
<feature type="transmembrane region" description="Helical" evidence="1">
    <location>
        <begin position="159"/>
        <end position="179"/>
    </location>
</feature>
<comment type="caution">
    <text evidence="3">The sequence shown here is derived from an EMBL/GenBank/DDBJ whole genome shotgun (WGS) entry which is preliminary data.</text>
</comment>
<dbReference type="EMBL" id="JBHTEK010000001">
    <property type="protein sequence ID" value="MFC7669544.1"/>
    <property type="molecule type" value="Genomic_DNA"/>
</dbReference>